<gene>
    <name evidence="10" type="ORF">LAMO00422_LOCUS15788</name>
    <name evidence="11" type="ORF">LAMO00422_LOCUS15790</name>
</gene>
<comment type="similarity">
    <text evidence="2">Belongs to the SNAP family.</text>
</comment>
<organism evidence="11">
    <name type="scientific">Amorphochlora amoebiformis</name>
    <dbReference type="NCBI Taxonomy" id="1561963"/>
    <lineage>
        <taxon>Eukaryota</taxon>
        <taxon>Sar</taxon>
        <taxon>Rhizaria</taxon>
        <taxon>Cercozoa</taxon>
        <taxon>Chlorarachniophyceae</taxon>
        <taxon>Amorphochlora</taxon>
    </lineage>
</organism>
<sequence>MEEGKKWEGTTLFRWKPDYFSAQKAYEEAAKLFRKGRNYTRYLVSKEALAIVLYNQGRLLKGASELETGALEAMSEVKDTKLPTKILEKAASWYREKGSIDRSSRTLVKAGKMMLEYDKKSAAKLLIKAVTAYPDRKEGDPVSSTDTYEACVAALVRNGLFDAADECVRFQLDAQWKSDSEYNHSIWKAWLTRAIIQLGKDDMKGACKIIEQGFKEVQGFKASAFGNVAQKFVDAAARENAEIFESLMKGEEFLVLSNEIGKLAKKIKFNPNWDVGAAKELSSKDVQPEAGVAGEECEELKTDDFDIR</sequence>
<keyword evidence="3" id="KW-0813">Transport</keyword>
<keyword evidence="5" id="KW-0653">Protein transport</keyword>
<dbReference type="GO" id="GO:0006886">
    <property type="term" value="P:intracellular protein transport"/>
    <property type="evidence" value="ECO:0007669"/>
    <property type="project" value="InterPro"/>
</dbReference>
<dbReference type="GO" id="GO:0031201">
    <property type="term" value="C:SNARE complex"/>
    <property type="evidence" value="ECO:0007669"/>
    <property type="project" value="TreeGrafter"/>
</dbReference>
<evidence type="ECO:0000256" key="9">
    <source>
        <dbReference type="SAM" id="MobiDB-lite"/>
    </source>
</evidence>
<evidence type="ECO:0000256" key="6">
    <source>
        <dbReference type="ARBA" id="ARBA00023136"/>
    </source>
</evidence>
<protein>
    <recommendedName>
        <fullName evidence="7">Gamma-soluble NSF attachment protein</fullName>
    </recommendedName>
    <alternativeName>
        <fullName evidence="8">N-ethylmaleimide-sensitive factor attachment protein gamma</fullName>
    </alternativeName>
</protein>
<feature type="compositionally biased region" description="Basic and acidic residues" evidence="9">
    <location>
        <begin position="299"/>
        <end position="308"/>
    </location>
</feature>
<evidence type="ECO:0000256" key="5">
    <source>
        <dbReference type="ARBA" id="ARBA00022927"/>
    </source>
</evidence>
<evidence type="ECO:0000256" key="2">
    <source>
        <dbReference type="ARBA" id="ARBA00010050"/>
    </source>
</evidence>
<evidence type="ECO:0000256" key="7">
    <source>
        <dbReference type="ARBA" id="ARBA00040047"/>
    </source>
</evidence>
<name>A0A6T6WQ37_9EUKA</name>
<accession>A0A6T6WQ37</accession>
<dbReference type="GO" id="GO:0016192">
    <property type="term" value="P:vesicle-mediated transport"/>
    <property type="evidence" value="ECO:0007669"/>
    <property type="project" value="UniProtKB-KW"/>
</dbReference>
<dbReference type="GO" id="GO:0005774">
    <property type="term" value="C:vacuolar membrane"/>
    <property type="evidence" value="ECO:0007669"/>
    <property type="project" value="TreeGrafter"/>
</dbReference>
<dbReference type="GO" id="GO:0005483">
    <property type="term" value="F:soluble NSF attachment protein activity"/>
    <property type="evidence" value="ECO:0007669"/>
    <property type="project" value="TreeGrafter"/>
</dbReference>
<dbReference type="InterPro" id="IPR000744">
    <property type="entry name" value="NSF_attach"/>
</dbReference>
<keyword evidence="6" id="KW-0472">Membrane</keyword>
<dbReference type="EMBL" id="HBEM01023171">
    <property type="protein sequence ID" value="CAD8456843.1"/>
    <property type="molecule type" value="Transcribed_RNA"/>
</dbReference>
<evidence type="ECO:0000256" key="3">
    <source>
        <dbReference type="ARBA" id="ARBA00022448"/>
    </source>
</evidence>
<comment type="subcellular location">
    <subcellularLocation>
        <location evidence="1">Membrane</location>
        <topology evidence="1">Peripheral membrane protein</topology>
    </subcellularLocation>
</comment>
<evidence type="ECO:0000256" key="1">
    <source>
        <dbReference type="ARBA" id="ARBA00004170"/>
    </source>
</evidence>
<dbReference type="AlphaFoldDB" id="A0A6T6WQ37"/>
<dbReference type="PANTHER" id="PTHR13768">
    <property type="entry name" value="SOLUBLE NSF ATTACHMENT PROTEIN SNAP"/>
    <property type="match status" value="1"/>
</dbReference>
<dbReference type="GO" id="GO:0019905">
    <property type="term" value="F:syntaxin binding"/>
    <property type="evidence" value="ECO:0007669"/>
    <property type="project" value="TreeGrafter"/>
</dbReference>
<evidence type="ECO:0000313" key="10">
    <source>
        <dbReference type="EMBL" id="CAD8456841.1"/>
    </source>
</evidence>
<dbReference type="PANTHER" id="PTHR13768:SF2">
    <property type="entry name" value="GAMMA-SOLUBLE NSF ATTACHMENT PROTEIN"/>
    <property type="match status" value="1"/>
</dbReference>
<evidence type="ECO:0000313" key="11">
    <source>
        <dbReference type="EMBL" id="CAD8456843.1"/>
    </source>
</evidence>
<reference evidence="11" key="1">
    <citation type="submission" date="2021-01" db="EMBL/GenBank/DDBJ databases">
        <authorList>
            <person name="Corre E."/>
            <person name="Pelletier E."/>
            <person name="Niang G."/>
            <person name="Scheremetjew M."/>
            <person name="Finn R."/>
            <person name="Kale V."/>
            <person name="Holt S."/>
            <person name="Cochrane G."/>
            <person name="Meng A."/>
            <person name="Brown T."/>
            <person name="Cohen L."/>
        </authorList>
    </citation>
    <scope>NUCLEOTIDE SEQUENCE</scope>
    <source>
        <strain evidence="11">CCMP2058</strain>
    </source>
</reference>
<keyword evidence="4" id="KW-0931">ER-Golgi transport</keyword>
<dbReference type="SUPFAM" id="SSF48452">
    <property type="entry name" value="TPR-like"/>
    <property type="match status" value="1"/>
</dbReference>
<evidence type="ECO:0000256" key="8">
    <source>
        <dbReference type="ARBA" id="ARBA00042485"/>
    </source>
</evidence>
<dbReference type="EMBL" id="HBEM01023169">
    <property type="protein sequence ID" value="CAD8456841.1"/>
    <property type="molecule type" value="Transcribed_RNA"/>
</dbReference>
<evidence type="ECO:0000256" key="4">
    <source>
        <dbReference type="ARBA" id="ARBA00022892"/>
    </source>
</evidence>
<feature type="region of interest" description="Disordered" evidence="9">
    <location>
        <begin position="286"/>
        <end position="308"/>
    </location>
</feature>
<dbReference type="Gene3D" id="1.25.40.10">
    <property type="entry name" value="Tetratricopeptide repeat domain"/>
    <property type="match status" value="1"/>
</dbReference>
<dbReference type="InterPro" id="IPR011990">
    <property type="entry name" value="TPR-like_helical_dom_sf"/>
</dbReference>
<proteinExistence type="inferred from homology"/>